<evidence type="ECO:0008006" key="5">
    <source>
        <dbReference type="Google" id="ProtNLM"/>
    </source>
</evidence>
<keyword evidence="2" id="KW-0732">Signal</keyword>
<sequence length="187" mass="19511">MRRTRTGRRPALLGVVVLAMTGLVGCGQDAPEAVADSQAAQVSPAAEPTTEPAPTQTPSPTPTPTPAAVDPCALVTAEEAAHLAGTPLNPAQRVRDTCTYTGPVTGPTAQVEVYLGDGAKKILDIDRQLGHELKPLPGVGDEAYAEDGAAFFQKSGLWVSIRLVRLNDPAENRKPLEEAARTAASRV</sequence>
<feature type="signal peptide" evidence="2">
    <location>
        <begin position="1"/>
        <end position="26"/>
    </location>
</feature>
<proteinExistence type="predicted"/>
<comment type="caution">
    <text evidence="3">The sequence shown here is derived from an EMBL/GenBank/DDBJ whole genome shotgun (WGS) entry which is preliminary data.</text>
</comment>
<evidence type="ECO:0000313" key="3">
    <source>
        <dbReference type="EMBL" id="MBE1606058.1"/>
    </source>
</evidence>
<feature type="compositionally biased region" description="Low complexity" evidence="1">
    <location>
        <begin position="43"/>
        <end position="54"/>
    </location>
</feature>
<evidence type="ECO:0000313" key="4">
    <source>
        <dbReference type="Proteomes" id="UP000638648"/>
    </source>
</evidence>
<feature type="compositionally biased region" description="Pro residues" evidence="1">
    <location>
        <begin position="55"/>
        <end position="65"/>
    </location>
</feature>
<dbReference type="PROSITE" id="PS51257">
    <property type="entry name" value="PROKAR_LIPOPROTEIN"/>
    <property type="match status" value="1"/>
</dbReference>
<evidence type="ECO:0000256" key="1">
    <source>
        <dbReference type="SAM" id="MobiDB-lite"/>
    </source>
</evidence>
<keyword evidence="4" id="KW-1185">Reference proteome</keyword>
<dbReference type="Proteomes" id="UP000638648">
    <property type="component" value="Unassembled WGS sequence"/>
</dbReference>
<feature type="region of interest" description="Disordered" evidence="1">
    <location>
        <begin position="35"/>
        <end position="68"/>
    </location>
</feature>
<reference evidence="3" key="1">
    <citation type="submission" date="2020-10" db="EMBL/GenBank/DDBJ databases">
        <title>Sequencing the genomes of 1000 actinobacteria strains.</title>
        <authorList>
            <person name="Klenk H.-P."/>
        </authorList>
    </citation>
    <scope>NUCLEOTIDE SEQUENCE</scope>
    <source>
        <strain evidence="3">DSM 45354</strain>
    </source>
</reference>
<evidence type="ECO:0000256" key="2">
    <source>
        <dbReference type="SAM" id="SignalP"/>
    </source>
</evidence>
<dbReference type="AlphaFoldDB" id="A0A927MWI2"/>
<dbReference type="RefSeq" id="WP_202896338.1">
    <property type="nucleotide sequence ID" value="NZ_BAABJL010000025.1"/>
</dbReference>
<feature type="chain" id="PRO_5038450962" description="DUF3558 domain-containing protein" evidence="2">
    <location>
        <begin position="27"/>
        <end position="187"/>
    </location>
</feature>
<dbReference type="EMBL" id="JADBEM010000001">
    <property type="protein sequence ID" value="MBE1606058.1"/>
    <property type="molecule type" value="Genomic_DNA"/>
</dbReference>
<gene>
    <name evidence="3" type="ORF">HEB94_002906</name>
</gene>
<name>A0A927MWI2_9ACTN</name>
<protein>
    <recommendedName>
        <fullName evidence="5">DUF3558 domain-containing protein</fullName>
    </recommendedName>
</protein>
<organism evidence="3 4">
    <name type="scientific">Actinopolymorpha pittospori</name>
    <dbReference type="NCBI Taxonomy" id="648752"/>
    <lineage>
        <taxon>Bacteria</taxon>
        <taxon>Bacillati</taxon>
        <taxon>Actinomycetota</taxon>
        <taxon>Actinomycetes</taxon>
        <taxon>Propionibacteriales</taxon>
        <taxon>Actinopolymorphaceae</taxon>
        <taxon>Actinopolymorpha</taxon>
    </lineage>
</organism>
<accession>A0A927MWI2</accession>